<feature type="domain" description="Abortive phage infection protein C-terminal" evidence="1">
    <location>
        <begin position="259"/>
        <end position="472"/>
    </location>
</feature>
<dbReference type="EMBL" id="WNZZ01000001">
    <property type="protein sequence ID" value="MUG21097.1"/>
    <property type="molecule type" value="Genomic_DNA"/>
</dbReference>
<organism evidence="2 3">
    <name type="scientific">Paenibacillus macerans</name>
    <name type="common">Bacillus macerans</name>
    <dbReference type="NCBI Taxonomy" id="44252"/>
    <lineage>
        <taxon>Bacteria</taxon>
        <taxon>Bacillati</taxon>
        <taxon>Bacillota</taxon>
        <taxon>Bacilli</taxon>
        <taxon>Bacillales</taxon>
        <taxon>Paenibacillaceae</taxon>
        <taxon>Paenibacillus</taxon>
    </lineage>
</organism>
<dbReference type="AlphaFoldDB" id="A0A6N8EMD7"/>
<accession>A0A6N8EMD7</accession>
<name>A0A6N8EMD7_PAEMA</name>
<evidence type="ECO:0000313" key="3">
    <source>
        <dbReference type="Proteomes" id="UP000442469"/>
    </source>
</evidence>
<dbReference type="Proteomes" id="UP000442469">
    <property type="component" value="Unassembled WGS sequence"/>
</dbReference>
<evidence type="ECO:0000313" key="2">
    <source>
        <dbReference type="EMBL" id="MUG21097.1"/>
    </source>
</evidence>
<protein>
    <recommendedName>
        <fullName evidence="1">Abortive phage infection protein C-terminal domain-containing protein</fullName>
    </recommendedName>
</protein>
<reference evidence="2 3" key="1">
    <citation type="submission" date="2019-11" db="EMBL/GenBank/DDBJ databases">
        <title>Draft genome sequences of five Paenibacillus species of dairy origin.</title>
        <authorList>
            <person name="Olajide A.M."/>
            <person name="Chen S."/>
            <person name="Lapointe G."/>
        </authorList>
    </citation>
    <scope>NUCLEOTIDE SEQUENCE [LARGE SCALE GENOMIC DNA]</scope>
    <source>
        <strain evidence="2 3">3CT49</strain>
    </source>
</reference>
<comment type="caution">
    <text evidence="2">The sequence shown here is derived from an EMBL/GenBank/DDBJ whole genome shotgun (WGS) entry which is preliminary data.</text>
</comment>
<dbReference type="InterPro" id="IPR018891">
    <property type="entry name" value="AIPR_C"/>
</dbReference>
<dbReference type="Pfam" id="PF10592">
    <property type="entry name" value="AIPR"/>
    <property type="match status" value="1"/>
</dbReference>
<gene>
    <name evidence="2" type="ORF">GNQ08_01445</name>
</gene>
<sequence>MVSSNDVIVLNAILEQRRAEIAKSIREDDYFEVFSFEQILKNNDLSYEELESGKIGSGDDGGIDGFFLFINDELVDEDFSHEEVKRNPKMDLVLIQAKQSSSFSETAMDKVISTAFDIFDLSKKERDIKGRYNSFLVKKITQFKDIYVHLARRHPQLSVKFVYASKGDNQDVHHKVEAKGKSLIDIVTSKFAGSECTVGFIGARQLLDAARTEKTYTLQLRFLENYISRGEDNYVILSKITDYCDFVSDERGSLRKYIFESNVRDYQGEVEVNKDIRLTLEHEDTLDFWYLNNGVTILASNASIVGKTITLDDIQVVNGLQTTTTIFNYLTVDRERWKDEGRAILVRIIVTKDPEARDRIIKATNNQTTIPTASLRATDRIQRDIEEYLLQNGWYYDRRKNYYKNQGKPSDRIVSIPYMAQCIMSIILKEPDNARARPSSLIKHNDDYKKVFNEEYGLKVYLTCSSLMKKIEYFLKDVPEELDDYIQFRFHLGMMTVINILGRSSYSVAEVTTLSIDTITNDLLMDVFEKMVGIIDEYKSKHQGSLDKISKTRDLVENLIQSL</sequence>
<proteinExistence type="predicted"/>
<evidence type="ECO:0000259" key="1">
    <source>
        <dbReference type="Pfam" id="PF10592"/>
    </source>
</evidence>